<dbReference type="AlphaFoldDB" id="K0KLS9"/>
<keyword evidence="2" id="KW-1185">Reference proteome</keyword>
<accession>K0KLS9</accession>
<organism evidence="1 2">
    <name type="scientific">Wickerhamomyces ciferrii (strain ATCC 14091 / BCRC 22168 / CBS 111 / JCM 3599 / NBRC 0793 / NRRL Y-1031 F-60-10)</name>
    <name type="common">Yeast</name>
    <name type="synonym">Pichia ciferrii</name>
    <dbReference type="NCBI Taxonomy" id="1206466"/>
    <lineage>
        <taxon>Eukaryota</taxon>
        <taxon>Fungi</taxon>
        <taxon>Dikarya</taxon>
        <taxon>Ascomycota</taxon>
        <taxon>Saccharomycotina</taxon>
        <taxon>Saccharomycetes</taxon>
        <taxon>Phaffomycetales</taxon>
        <taxon>Wickerhamomycetaceae</taxon>
        <taxon>Wickerhamomyces</taxon>
    </lineage>
</organism>
<comment type="caution">
    <text evidence="1">The sequence shown here is derived from an EMBL/GenBank/DDBJ whole genome shotgun (WGS) entry which is preliminary data.</text>
</comment>
<reference evidence="1 2" key="1">
    <citation type="journal article" date="2012" name="Eukaryot. Cell">
        <title>Draft genome sequence of Wickerhamomyces ciferrii NRRL Y-1031 F-60-10.</title>
        <authorList>
            <person name="Schneider J."/>
            <person name="Andrea H."/>
            <person name="Blom J."/>
            <person name="Jaenicke S."/>
            <person name="Ruckert C."/>
            <person name="Schorsch C."/>
            <person name="Szczepanowski R."/>
            <person name="Farwick M."/>
            <person name="Goesmann A."/>
            <person name="Puhler A."/>
            <person name="Schaffer S."/>
            <person name="Tauch A."/>
            <person name="Kohler T."/>
            <person name="Brinkrolf K."/>
        </authorList>
    </citation>
    <scope>NUCLEOTIDE SEQUENCE [LARGE SCALE GENOMIC DNA]</scope>
    <source>
        <strain evidence="2">ATCC 14091 / BCRC 22168 / CBS 111 / JCM 3599 / NBRC 0793 / NRRL Y-1031 F-60-10</strain>
    </source>
</reference>
<gene>
    <name evidence="1" type="ORF">BN7_1625</name>
</gene>
<dbReference type="EMBL" id="CAIF01000035">
    <property type="protein sequence ID" value="CCH42083.1"/>
    <property type="molecule type" value="Genomic_DNA"/>
</dbReference>
<evidence type="ECO:0000313" key="2">
    <source>
        <dbReference type="Proteomes" id="UP000009328"/>
    </source>
</evidence>
<protein>
    <submittedName>
        <fullName evidence="1">Uncharacterized protein</fullName>
    </submittedName>
</protein>
<proteinExistence type="predicted"/>
<name>K0KLS9_WICCF</name>
<dbReference type="Proteomes" id="UP000009328">
    <property type="component" value="Unassembled WGS sequence"/>
</dbReference>
<evidence type="ECO:0000313" key="1">
    <source>
        <dbReference type="EMBL" id="CCH42083.1"/>
    </source>
</evidence>
<sequence length="224" mass="26127">MSQDQINQMPADVDIVESDEIKRNRIRDICDDHKDKVFSLTFDMINDARGATGGTDEYQSYLNQIRKVGDLFKVTNSTTYEESVLNGVNWFVLSMTKPFKMLDPLMDKENVYIKQLIEKTFENDQEGKSVCLKSKIIKSLLSPSQHTRHNMLMQSLRDIIISKCDEISLETIQKECIDVANVMNQGEKDVKEINQLMEWKLWDHREFEKKLSGIEKKKSTSRMY</sequence>
<dbReference type="HOGENOM" id="CLU_1235879_0_0_1"/>
<dbReference type="InParanoid" id="K0KLS9"/>